<gene>
    <name evidence="2" type="ORF">MEDL_59136</name>
</gene>
<dbReference type="PANTHER" id="PTHR47219:SF25">
    <property type="entry name" value="RAB-GAP TBC DOMAIN-CONTAINING PROTEIN"/>
    <property type="match status" value="1"/>
</dbReference>
<accession>A0A8S3UT25</accession>
<dbReference type="InterPro" id="IPR050302">
    <property type="entry name" value="Rab_GAP_TBC_domain"/>
</dbReference>
<dbReference type="Gene3D" id="1.10.8.270">
    <property type="entry name" value="putative rabgap domain of human tbc1 domain family member 14 like domains"/>
    <property type="match status" value="1"/>
</dbReference>
<dbReference type="PANTHER" id="PTHR47219">
    <property type="entry name" value="RAB GTPASE-ACTIVATING PROTEIN 1-LIKE"/>
    <property type="match status" value="1"/>
</dbReference>
<dbReference type="EMBL" id="CAJPWZ010002892">
    <property type="protein sequence ID" value="CAG2247207.1"/>
    <property type="molecule type" value="Genomic_DNA"/>
</dbReference>
<dbReference type="GO" id="GO:0031267">
    <property type="term" value="F:small GTPase binding"/>
    <property type="evidence" value="ECO:0007669"/>
    <property type="project" value="TreeGrafter"/>
</dbReference>
<dbReference type="InterPro" id="IPR035969">
    <property type="entry name" value="Rab-GAP_TBC_sf"/>
</dbReference>
<dbReference type="AlphaFoldDB" id="A0A8S3UT25"/>
<dbReference type="GO" id="GO:0005096">
    <property type="term" value="F:GTPase activator activity"/>
    <property type="evidence" value="ECO:0007669"/>
    <property type="project" value="TreeGrafter"/>
</dbReference>
<dbReference type="PROSITE" id="PS50086">
    <property type="entry name" value="TBC_RABGAP"/>
    <property type="match status" value="1"/>
</dbReference>
<feature type="domain" description="Rab-GAP TBC" evidence="1">
    <location>
        <begin position="75"/>
        <end position="164"/>
    </location>
</feature>
<comment type="caution">
    <text evidence="2">The sequence shown here is derived from an EMBL/GenBank/DDBJ whole genome shotgun (WGS) entry which is preliminary data.</text>
</comment>
<name>A0A8S3UT25_MYTED</name>
<reference evidence="2" key="1">
    <citation type="submission" date="2021-03" db="EMBL/GenBank/DDBJ databases">
        <authorList>
            <person name="Bekaert M."/>
        </authorList>
    </citation>
    <scope>NUCLEOTIDE SEQUENCE</scope>
</reference>
<dbReference type="Proteomes" id="UP000683360">
    <property type="component" value="Unassembled WGS sequence"/>
</dbReference>
<dbReference type="InterPro" id="IPR000195">
    <property type="entry name" value="Rab-GAP-TBC_dom"/>
</dbReference>
<dbReference type="Pfam" id="PF00566">
    <property type="entry name" value="RabGAP-TBC"/>
    <property type="match status" value="1"/>
</dbReference>
<evidence type="ECO:0000313" key="2">
    <source>
        <dbReference type="EMBL" id="CAG2247207.1"/>
    </source>
</evidence>
<evidence type="ECO:0000259" key="1">
    <source>
        <dbReference type="PROSITE" id="PS50086"/>
    </source>
</evidence>
<dbReference type="OrthoDB" id="294251at2759"/>
<proteinExistence type="predicted"/>
<protein>
    <submittedName>
        <fullName evidence="2">USP6NL</fullName>
    </submittedName>
</protein>
<organism evidence="2 3">
    <name type="scientific">Mytilus edulis</name>
    <name type="common">Blue mussel</name>
    <dbReference type="NCBI Taxonomy" id="6550"/>
    <lineage>
        <taxon>Eukaryota</taxon>
        <taxon>Metazoa</taxon>
        <taxon>Spiralia</taxon>
        <taxon>Lophotrochozoa</taxon>
        <taxon>Mollusca</taxon>
        <taxon>Bivalvia</taxon>
        <taxon>Autobranchia</taxon>
        <taxon>Pteriomorphia</taxon>
        <taxon>Mytilida</taxon>
        <taxon>Mytiloidea</taxon>
        <taxon>Mytilidae</taxon>
        <taxon>Mytilinae</taxon>
        <taxon>Mytilus</taxon>
    </lineage>
</organism>
<dbReference type="SUPFAM" id="SSF47923">
    <property type="entry name" value="Ypt/Rab-GAP domain of gyp1p"/>
    <property type="match status" value="1"/>
</dbReference>
<keyword evidence="3" id="KW-1185">Reference proteome</keyword>
<sequence length="164" mass="19376">MNFPPQGREEGAQIDPWEDPTFEVYHVTDRYGFIHDSRLPTQRDAAEIKVKEGIREKPRNIEDDEKAEKYYPGESIPDSLRGEIWARLLDINKVKAEQSGVYREKMKMRARAKSPDIRQIDLDINRTYRNNIMYRQRYSVNQQALFHVLSAYPCTTQRLVTARE</sequence>
<evidence type="ECO:0000313" key="3">
    <source>
        <dbReference type="Proteomes" id="UP000683360"/>
    </source>
</evidence>